<dbReference type="AlphaFoldDB" id="A0A6C0BSX9"/>
<evidence type="ECO:0000313" key="2">
    <source>
        <dbReference type="EMBL" id="QHS95102.1"/>
    </source>
</evidence>
<reference evidence="2" key="1">
    <citation type="journal article" date="2020" name="Nature">
        <title>Giant virus diversity and host interactions through global metagenomics.</title>
        <authorList>
            <person name="Schulz F."/>
            <person name="Roux S."/>
            <person name="Paez-Espino D."/>
            <person name="Jungbluth S."/>
            <person name="Walsh D.A."/>
            <person name="Denef V.J."/>
            <person name="McMahon K.D."/>
            <person name="Konstantinidis K.T."/>
            <person name="Eloe-Fadrosh E.A."/>
            <person name="Kyrpides N.C."/>
            <person name="Woyke T."/>
        </authorList>
    </citation>
    <scope>NUCLEOTIDE SEQUENCE</scope>
    <source>
        <strain evidence="2">GVMAG-M-3300018428-16</strain>
    </source>
</reference>
<sequence length="315" mass="34094">MNKFTIKTLIFLFVIFIILLALSVYITPLLETITSQISVDISGQTYNGTISNVQQYEIDISGVTHTGIFDISGNNVFGQQQPPIVNQNFVMTGTSGGYGLSSFGGSLNDIYMPGGTAGSGGHHTSPLDFLMNFDPSSGMYTDISYNAGSMLPTSNDVSQTNFGVPEAEESQLGVLGVDYYKCMEGDHVPDLQNVEPIGTYFYIRNYGRETDDTRDDYFPTCRQMVAPCAQFDDLQTGLGSESRCLAFKSAAGRQLCSFTPAVVRTQTKSDGTTEQIVDNPSTCRQIDNLDPPYLVDAPNDSTDSTQTTSAGSTTT</sequence>
<organism evidence="2">
    <name type="scientific">viral metagenome</name>
    <dbReference type="NCBI Taxonomy" id="1070528"/>
    <lineage>
        <taxon>unclassified sequences</taxon>
        <taxon>metagenomes</taxon>
        <taxon>organismal metagenomes</taxon>
    </lineage>
</organism>
<feature type="region of interest" description="Disordered" evidence="1">
    <location>
        <begin position="287"/>
        <end position="315"/>
    </location>
</feature>
<protein>
    <submittedName>
        <fullName evidence="2">Uncharacterized protein</fullName>
    </submittedName>
</protein>
<name>A0A6C0BSX9_9ZZZZ</name>
<proteinExistence type="predicted"/>
<evidence type="ECO:0000256" key="1">
    <source>
        <dbReference type="SAM" id="MobiDB-lite"/>
    </source>
</evidence>
<dbReference type="EMBL" id="MN739240">
    <property type="protein sequence ID" value="QHS95102.1"/>
    <property type="molecule type" value="Genomic_DNA"/>
</dbReference>
<feature type="compositionally biased region" description="Low complexity" evidence="1">
    <location>
        <begin position="301"/>
        <end position="315"/>
    </location>
</feature>
<accession>A0A6C0BSX9</accession>